<keyword evidence="4 7" id="KW-0067">ATP-binding</keyword>
<dbReference type="SUPFAM" id="SSF55550">
    <property type="entry name" value="SH2 domain"/>
    <property type="match status" value="1"/>
</dbReference>
<evidence type="ECO:0000256" key="6">
    <source>
        <dbReference type="ARBA" id="ARBA00051245"/>
    </source>
</evidence>
<evidence type="ECO:0000313" key="11">
    <source>
        <dbReference type="EMBL" id="ACI49148.1"/>
    </source>
</evidence>
<organism evidence="11">
    <name type="scientific">Caenorhabditis brenneri</name>
    <name type="common">Nematode worm</name>
    <dbReference type="NCBI Taxonomy" id="135651"/>
    <lineage>
        <taxon>Eukaryota</taxon>
        <taxon>Metazoa</taxon>
        <taxon>Ecdysozoa</taxon>
        <taxon>Nematoda</taxon>
        <taxon>Chromadorea</taxon>
        <taxon>Rhabditida</taxon>
        <taxon>Rhabditina</taxon>
        <taxon>Rhabditomorpha</taxon>
        <taxon>Rhabditoidea</taxon>
        <taxon>Rhabditidae</taxon>
        <taxon>Peloderinae</taxon>
        <taxon>Caenorhabditis</taxon>
    </lineage>
</organism>
<comment type="catalytic activity">
    <reaction evidence="6 8">
        <text>L-tyrosyl-[protein] + ATP = O-phospho-L-tyrosyl-[protein] + ADP + H(+)</text>
        <dbReference type="Rhea" id="RHEA:10596"/>
        <dbReference type="Rhea" id="RHEA-COMP:10136"/>
        <dbReference type="Rhea" id="RHEA-COMP:20101"/>
        <dbReference type="ChEBI" id="CHEBI:15378"/>
        <dbReference type="ChEBI" id="CHEBI:30616"/>
        <dbReference type="ChEBI" id="CHEBI:46858"/>
        <dbReference type="ChEBI" id="CHEBI:61978"/>
        <dbReference type="ChEBI" id="CHEBI:456216"/>
        <dbReference type="EC" id="2.7.10.2"/>
    </reaction>
</comment>
<dbReference type="PROSITE" id="PS00107">
    <property type="entry name" value="PROTEIN_KINASE_ATP"/>
    <property type="match status" value="1"/>
</dbReference>
<dbReference type="EMBL" id="FJ362372">
    <property type="protein sequence ID" value="ACI49148.1"/>
    <property type="molecule type" value="Genomic_DNA"/>
</dbReference>
<dbReference type="InterPro" id="IPR011009">
    <property type="entry name" value="Kinase-like_dom_sf"/>
</dbReference>
<dbReference type="InterPro" id="IPR017441">
    <property type="entry name" value="Protein_kinase_ATP_BS"/>
</dbReference>
<dbReference type="InterPro" id="IPR020635">
    <property type="entry name" value="Tyr_kinase_cat_dom"/>
</dbReference>
<dbReference type="AlphaFoldDB" id="B6VBQ5"/>
<feature type="domain" description="Protein kinase" evidence="10">
    <location>
        <begin position="135"/>
        <end position="386"/>
    </location>
</feature>
<evidence type="ECO:0000256" key="7">
    <source>
        <dbReference type="PROSITE-ProRule" id="PRU10141"/>
    </source>
</evidence>
<dbReference type="Pfam" id="PF07714">
    <property type="entry name" value="PK_Tyr_Ser-Thr"/>
    <property type="match status" value="1"/>
</dbReference>
<dbReference type="InterPro" id="IPR000980">
    <property type="entry name" value="SH2"/>
</dbReference>
<feature type="region of interest" description="Disordered" evidence="9">
    <location>
        <begin position="397"/>
        <end position="435"/>
    </location>
</feature>
<dbReference type="SUPFAM" id="SSF56112">
    <property type="entry name" value="Protein kinase-like (PK-like)"/>
    <property type="match status" value="1"/>
</dbReference>
<dbReference type="Gene3D" id="1.10.510.10">
    <property type="entry name" value="Transferase(Phosphotransferase) domain 1"/>
    <property type="match status" value="1"/>
</dbReference>
<evidence type="ECO:0000256" key="8">
    <source>
        <dbReference type="RuleBase" id="RU362096"/>
    </source>
</evidence>
<evidence type="ECO:0000256" key="2">
    <source>
        <dbReference type="ARBA" id="ARBA00022741"/>
    </source>
</evidence>
<reference evidence="11" key="1">
    <citation type="journal article" date="2008" name="Genome Res.">
        <title>Multigenome DNA sequence conservation identifies Hox cis-regulatory elements.</title>
        <authorList>
            <person name="Kuntz S.G."/>
            <person name="Schwarz E.M."/>
            <person name="DeModena J.A."/>
            <person name="De Buysscher T."/>
            <person name="Trout D."/>
            <person name="Shizuya H."/>
            <person name="Sternberg P.W."/>
            <person name="Wold B.J."/>
        </authorList>
    </citation>
    <scope>NUCLEOTIDE SEQUENCE</scope>
    <source>
        <strain evidence="11">CB5161</strain>
    </source>
</reference>
<dbReference type="FunFam" id="1.10.510.10:FF:000974">
    <property type="entry name" value="Tyrosine-protein kinase"/>
    <property type="match status" value="1"/>
</dbReference>
<dbReference type="CDD" id="cd00192">
    <property type="entry name" value="PTKc"/>
    <property type="match status" value="1"/>
</dbReference>
<dbReference type="InterPro" id="IPR050198">
    <property type="entry name" value="Non-receptor_tyrosine_kinases"/>
</dbReference>
<dbReference type="InterPro" id="IPR001245">
    <property type="entry name" value="Ser-Thr/Tyr_kinase_cat_dom"/>
</dbReference>
<dbReference type="InterPro" id="IPR008266">
    <property type="entry name" value="Tyr_kinase_AS"/>
</dbReference>
<dbReference type="InterPro" id="IPR000719">
    <property type="entry name" value="Prot_kinase_dom"/>
</dbReference>
<keyword evidence="1 8" id="KW-0808">Transferase</keyword>
<dbReference type="PROSITE" id="PS00109">
    <property type="entry name" value="PROTEIN_KINASE_TYR"/>
    <property type="match status" value="1"/>
</dbReference>
<gene>
    <name evidence="11" type="ORF">Cbre_JD20.003</name>
</gene>
<feature type="binding site" evidence="7">
    <location>
        <position position="165"/>
    </location>
    <ligand>
        <name>ATP</name>
        <dbReference type="ChEBI" id="CHEBI:30616"/>
    </ligand>
</feature>
<dbReference type="SMART" id="SM00252">
    <property type="entry name" value="SH2"/>
    <property type="match status" value="1"/>
</dbReference>
<evidence type="ECO:0000259" key="10">
    <source>
        <dbReference type="PROSITE" id="PS50011"/>
    </source>
</evidence>
<dbReference type="SMART" id="SM00219">
    <property type="entry name" value="TyrKc"/>
    <property type="match status" value="1"/>
</dbReference>
<dbReference type="FunFam" id="3.30.505.10:FF:000097">
    <property type="entry name" value="Tyrosine-protein kinase"/>
    <property type="match status" value="1"/>
</dbReference>
<dbReference type="Gene3D" id="3.30.505.10">
    <property type="entry name" value="SH2 domain"/>
    <property type="match status" value="1"/>
</dbReference>
<keyword evidence="2 7" id="KW-0547">Nucleotide-binding</keyword>
<keyword evidence="5 8" id="KW-0829">Tyrosine-protein kinase</keyword>
<dbReference type="PRINTS" id="PR00109">
    <property type="entry name" value="TYRKINASE"/>
</dbReference>
<dbReference type="EC" id="2.7.10.2" evidence="8"/>
<evidence type="ECO:0000256" key="4">
    <source>
        <dbReference type="ARBA" id="ARBA00022840"/>
    </source>
</evidence>
<dbReference type="PANTHER" id="PTHR24418">
    <property type="entry name" value="TYROSINE-PROTEIN KINASE"/>
    <property type="match status" value="1"/>
</dbReference>
<proteinExistence type="inferred from homology"/>
<evidence type="ECO:0000256" key="5">
    <source>
        <dbReference type="ARBA" id="ARBA00023137"/>
    </source>
</evidence>
<keyword evidence="3 8" id="KW-0418">Kinase</keyword>
<protein>
    <recommendedName>
        <fullName evidence="8">Tyrosine-protein kinase</fullName>
        <ecNumber evidence="8">2.7.10.2</ecNumber>
    </recommendedName>
</protein>
<sequence length="435" mass="49270">MGSKEKVPEEDVNLPYFHGALMNQDADQLLVNDGDFMVTMKLQADINKLVGRGCIFIRIEREFQQFFLAVRLKKGVRRYEIKRTPTSAKLVNRSAGTIEKLIEKLKSDPVEVKGEKVILKRAIAKGKFQLMHKDVIFKKKIGAGAYGTVYRGRLVKTNEVIAVKKLDPEGTDQDGLAEMMKEARVMQLYDHPNIVKFHGFILDDLPYLLVLEFCNGGAVEDKLIDKGSRLSVPTRVQYIYMASCGIEYLHKKNCIHRDIASRNCLIHKGIVKIADFGMCRAQSVYKMDLTKPCNLRWLAPEVWDTGETRFNTDIYAFGIMMWEFFEIPYATPYTDMKAGQVKRKTRAGYRLPPPAAMPKEIAEIMKDCCIPEADKRPNAEKLKELLEEVAKKITETKSASIAAPVTTEPTVKSKTDTPKSKLSKVSKIDPPKAKK</sequence>
<evidence type="ECO:0000256" key="3">
    <source>
        <dbReference type="ARBA" id="ARBA00022777"/>
    </source>
</evidence>
<feature type="compositionally biased region" description="Basic and acidic residues" evidence="9">
    <location>
        <begin position="426"/>
        <end position="435"/>
    </location>
</feature>
<dbReference type="GO" id="GO:0004715">
    <property type="term" value="F:non-membrane spanning protein tyrosine kinase activity"/>
    <property type="evidence" value="ECO:0007669"/>
    <property type="project" value="UniProtKB-EC"/>
</dbReference>
<dbReference type="InterPro" id="IPR036860">
    <property type="entry name" value="SH2_dom_sf"/>
</dbReference>
<evidence type="ECO:0000256" key="9">
    <source>
        <dbReference type="SAM" id="MobiDB-lite"/>
    </source>
</evidence>
<name>B6VBQ5_CAEBE</name>
<comment type="similarity">
    <text evidence="8">Belongs to the protein kinase superfamily. Tyr protein kinase family.</text>
</comment>
<evidence type="ECO:0000256" key="1">
    <source>
        <dbReference type="ARBA" id="ARBA00022679"/>
    </source>
</evidence>
<dbReference type="GO" id="GO:0005524">
    <property type="term" value="F:ATP binding"/>
    <property type="evidence" value="ECO:0007669"/>
    <property type="project" value="UniProtKB-UniRule"/>
</dbReference>
<dbReference type="PROSITE" id="PS50011">
    <property type="entry name" value="PROTEIN_KINASE_DOM"/>
    <property type="match status" value="1"/>
</dbReference>
<dbReference type="HOGENOM" id="CLU_000288_7_2_1"/>
<accession>B6VBQ5</accession>